<comment type="caution">
    <text evidence="1">The sequence shown here is derived from an EMBL/GenBank/DDBJ whole genome shotgun (WGS) entry which is preliminary data.</text>
</comment>
<organism evidence="1 2">
    <name type="scientific">Peronosclerospora sorghi</name>
    <dbReference type="NCBI Taxonomy" id="230839"/>
    <lineage>
        <taxon>Eukaryota</taxon>
        <taxon>Sar</taxon>
        <taxon>Stramenopiles</taxon>
        <taxon>Oomycota</taxon>
        <taxon>Peronosporomycetes</taxon>
        <taxon>Peronosporales</taxon>
        <taxon>Peronosporaceae</taxon>
        <taxon>Peronosclerospora</taxon>
    </lineage>
</organism>
<dbReference type="EMBL" id="CM047586">
    <property type="protein sequence ID" value="KAI9909709.1"/>
    <property type="molecule type" value="Genomic_DNA"/>
</dbReference>
<sequence>MLFDDQQNACYPNVPLTRGIADGRRTVFKFYIEILFEWKVTMSTPVDPNLNPDQPPVHSSCDPVRPSNPPLIALPTFLVERITAFFRKKVTLSGKIKAKKATIQKLSEHDANVTCPKSFQISHTMTFSEGLREFDPEFVKLKTIILRKIEFQYLKKLLLCHLKCNMTNSKCST</sequence>
<proteinExistence type="predicted"/>
<accession>A0ACC0VUX3</accession>
<dbReference type="Proteomes" id="UP001163321">
    <property type="component" value="Chromosome 7"/>
</dbReference>
<protein>
    <submittedName>
        <fullName evidence="1">Uncharacterized protein</fullName>
    </submittedName>
</protein>
<evidence type="ECO:0000313" key="1">
    <source>
        <dbReference type="EMBL" id="KAI9909709.1"/>
    </source>
</evidence>
<name>A0ACC0VUX3_9STRA</name>
<gene>
    <name evidence="1" type="ORF">PsorP6_014446</name>
</gene>
<keyword evidence="2" id="KW-1185">Reference proteome</keyword>
<reference evidence="1 2" key="1">
    <citation type="journal article" date="2022" name="bioRxiv">
        <title>The genome of the oomycete Peronosclerospora sorghi, a cosmopolitan pathogen of maize and sorghum, is inflated with dispersed pseudogenes.</title>
        <authorList>
            <person name="Fletcher K."/>
            <person name="Martin F."/>
            <person name="Isakeit T."/>
            <person name="Cavanaugh K."/>
            <person name="Magill C."/>
            <person name="Michelmore R."/>
        </authorList>
    </citation>
    <scope>NUCLEOTIDE SEQUENCE [LARGE SCALE GENOMIC DNA]</scope>
    <source>
        <strain evidence="1">P6</strain>
    </source>
</reference>
<evidence type="ECO:0000313" key="2">
    <source>
        <dbReference type="Proteomes" id="UP001163321"/>
    </source>
</evidence>